<dbReference type="Gene3D" id="1.20.120.450">
    <property type="entry name" value="dinb family like domain"/>
    <property type="match status" value="1"/>
</dbReference>
<accession>A0ABP8JBE2</accession>
<dbReference type="Pfam" id="PF12867">
    <property type="entry name" value="DinB_2"/>
    <property type="match status" value="1"/>
</dbReference>
<gene>
    <name evidence="2" type="ORF">GCM10023186_34420</name>
</gene>
<keyword evidence="3" id="KW-1185">Reference proteome</keyword>
<evidence type="ECO:0000313" key="2">
    <source>
        <dbReference type="EMBL" id="GAA4388130.1"/>
    </source>
</evidence>
<dbReference type="EMBL" id="BAABHA010000010">
    <property type="protein sequence ID" value="GAA4388130.1"/>
    <property type="molecule type" value="Genomic_DNA"/>
</dbReference>
<proteinExistence type="predicted"/>
<name>A0ABP8JBE2_9BACT</name>
<organism evidence="2 3">
    <name type="scientific">Hymenobacter koreensis</name>
    <dbReference type="NCBI Taxonomy" id="1084523"/>
    <lineage>
        <taxon>Bacteria</taxon>
        <taxon>Pseudomonadati</taxon>
        <taxon>Bacteroidota</taxon>
        <taxon>Cytophagia</taxon>
        <taxon>Cytophagales</taxon>
        <taxon>Hymenobacteraceae</taxon>
        <taxon>Hymenobacter</taxon>
    </lineage>
</organism>
<sequence>MTALFRKLFPAMNHRLNIRFEQLELATEKLLRAAEALGARSHEVPAAGQWSAAHVVHHLLVAEQGIEQYIQQKLLQEEGLRKVSLKGRLRALLLRILLRVPGLKFRAPQRLAQLSPAEGAGIPPMSELRQQWASSRRTLEQLLNEYPSRLMSKAIFKHPRVGMLTIQQTLDFMLDHVLHHQQQLTRISKSLPPVSMPA</sequence>
<reference evidence="3" key="1">
    <citation type="journal article" date="2019" name="Int. J. Syst. Evol. Microbiol.">
        <title>The Global Catalogue of Microorganisms (GCM) 10K type strain sequencing project: providing services to taxonomists for standard genome sequencing and annotation.</title>
        <authorList>
            <consortium name="The Broad Institute Genomics Platform"/>
            <consortium name="The Broad Institute Genome Sequencing Center for Infectious Disease"/>
            <person name="Wu L."/>
            <person name="Ma J."/>
        </authorList>
    </citation>
    <scope>NUCLEOTIDE SEQUENCE [LARGE SCALE GENOMIC DNA]</scope>
    <source>
        <strain evidence="3">JCM 17924</strain>
    </source>
</reference>
<dbReference type="InterPro" id="IPR034660">
    <property type="entry name" value="DinB/YfiT-like"/>
</dbReference>
<dbReference type="InterPro" id="IPR024775">
    <property type="entry name" value="DinB-like"/>
</dbReference>
<protein>
    <recommendedName>
        <fullName evidence="1">DinB-like domain-containing protein</fullName>
    </recommendedName>
</protein>
<dbReference type="SUPFAM" id="SSF109854">
    <property type="entry name" value="DinB/YfiT-like putative metalloenzymes"/>
    <property type="match status" value="1"/>
</dbReference>
<evidence type="ECO:0000259" key="1">
    <source>
        <dbReference type="Pfam" id="PF12867"/>
    </source>
</evidence>
<feature type="domain" description="DinB-like" evidence="1">
    <location>
        <begin position="22"/>
        <end position="184"/>
    </location>
</feature>
<comment type="caution">
    <text evidence="2">The sequence shown here is derived from an EMBL/GenBank/DDBJ whole genome shotgun (WGS) entry which is preliminary data.</text>
</comment>
<evidence type="ECO:0000313" key="3">
    <source>
        <dbReference type="Proteomes" id="UP001500454"/>
    </source>
</evidence>
<dbReference type="Proteomes" id="UP001500454">
    <property type="component" value="Unassembled WGS sequence"/>
</dbReference>